<organism evidence="7 8">
    <name type="scientific">Macrosiphum euphorbiae</name>
    <name type="common">potato aphid</name>
    <dbReference type="NCBI Taxonomy" id="13131"/>
    <lineage>
        <taxon>Eukaryota</taxon>
        <taxon>Metazoa</taxon>
        <taxon>Ecdysozoa</taxon>
        <taxon>Arthropoda</taxon>
        <taxon>Hexapoda</taxon>
        <taxon>Insecta</taxon>
        <taxon>Pterygota</taxon>
        <taxon>Neoptera</taxon>
        <taxon>Paraneoptera</taxon>
        <taxon>Hemiptera</taxon>
        <taxon>Sternorrhyncha</taxon>
        <taxon>Aphidomorpha</taxon>
        <taxon>Aphidoidea</taxon>
        <taxon>Aphididae</taxon>
        <taxon>Macrosiphini</taxon>
        <taxon>Macrosiphum</taxon>
    </lineage>
</organism>
<dbReference type="Pfam" id="PF16546">
    <property type="entry name" value="SGTA_dimer"/>
    <property type="match status" value="1"/>
</dbReference>
<feature type="region of interest" description="Disordered" evidence="5">
    <location>
        <begin position="198"/>
        <end position="231"/>
    </location>
</feature>
<dbReference type="EMBL" id="CARXXK010000002">
    <property type="protein sequence ID" value="CAI6358198.1"/>
    <property type="molecule type" value="Genomic_DNA"/>
</dbReference>
<feature type="compositionally biased region" description="Pro residues" evidence="5">
    <location>
        <begin position="205"/>
        <end position="223"/>
    </location>
</feature>
<feature type="domain" description="SGTA homodimerisation" evidence="6">
    <location>
        <begin position="3"/>
        <end position="54"/>
    </location>
</feature>
<sequence>MENKKKLALLIVNHLKTQLSNGSFSDESLESMEVAVQCIESAYNLNPTESDEVPVKLESIVKEYYQVREPVTNDKSEISQFNKEQAEHHKRYGNDYMKIQNNSKAIESYTMAIKLNPLNPIYYCNRAAAFNAIGNYTGAITDCQKAIELDSTYCKAYCRLGLAFSYLRDYQKAVSCYKRACELDPDNEGYQRNYQLTLNNMHTNPGPPPSSIPPPPPPPPPSQSPNDPIMANPTIMETAARIMTDNPEVSTVLSNILGDVTNSGSDGLDRLMQVGQTIVTRLQTANPNLLDGLRMQFQNAQNEGQPPPHNGYHDDEPQS</sequence>
<dbReference type="SUPFAM" id="SSF48452">
    <property type="entry name" value="TPR-like"/>
    <property type="match status" value="1"/>
</dbReference>
<protein>
    <recommendedName>
        <fullName evidence="6">SGTA homodimerisation domain-containing protein</fullName>
    </recommendedName>
</protein>
<evidence type="ECO:0000256" key="2">
    <source>
        <dbReference type="ARBA" id="ARBA00022737"/>
    </source>
</evidence>
<dbReference type="Pfam" id="PF13414">
    <property type="entry name" value="TPR_11"/>
    <property type="match status" value="1"/>
</dbReference>
<feature type="region of interest" description="Disordered" evidence="5">
    <location>
        <begin position="300"/>
        <end position="319"/>
    </location>
</feature>
<dbReference type="InterPro" id="IPR019734">
    <property type="entry name" value="TPR_rpt"/>
</dbReference>
<dbReference type="SMART" id="SM00028">
    <property type="entry name" value="TPR"/>
    <property type="match status" value="3"/>
</dbReference>
<dbReference type="PANTHER" id="PTHR45831:SF2">
    <property type="entry name" value="LD24721P"/>
    <property type="match status" value="1"/>
</dbReference>
<keyword evidence="2" id="KW-0677">Repeat</keyword>
<feature type="repeat" description="TPR" evidence="4">
    <location>
        <begin position="86"/>
        <end position="119"/>
    </location>
</feature>
<dbReference type="GO" id="GO:0060090">
    <property type="term" value="F:molecular adaptor activity"/>
    <property type="evidence" value="ECO:0007669"/>
    <property type="project" value="TreeGrafter"/>
</dbReference>
<dbReference type="Proteomes" id="UP001160148">
    <property type="component" value="Unassembled WGS sequence"/>
</dbReference>
<evidence type="ECO:0000313" key="7">
    <source>
        <dbReference type="EMBL" id="CAI6358198.1"/>
    </source>
</evidence>
<evidence type="ECO:0000256" key="5">
    <source>
        <dbReference type="SAM" id="MobiDB-lite"/>
    </source>
</evidence>
<comment type="similarity">
    <text evidence="1">Belongs to the SGT family.</text>
</comment>
<gene>
    <name evidence="7" type="ORF">MEUPH1_LOCUS13739</name>
</gene>
<evidence type="ECO:0000256" key="1">
    <source>
        <dbReference type="ARBA" id="ARBA00008175"/>
    </source>
</evidence>
<evidence type="ECO:0000256" key="3">
    <source>
        <dbReference type="ARBA" id="ARBA00022803"/>
    </source>
</evidence>
<feature type="repeat" description="TPR" evidence="4">
    <location>
        <begin position="154"/>
        <end position="187"/>
    </location>
</feature>
<dbReference type="GO" id="GO:0072380">
    <property type="term" value="C:TRC complex"/>
    <property type="evidence" value="ECO:0007669"/>
    <property type="project" value="TreeGrafter"/>
</dbReference>
<dbReference type="InterPro" id="IPR047150">
    <property type="entry name" value="SGT"/>
</dbReference>
<dbReference type="Gene3D" id="1.20.5.420">
    <property type="entry name" value="Immunoglobulin FC, subunit C"/>
    <property type="match status" value="1"/>
</dbReference>
<dbReference type="AlphaFoldDB" id="A0AAV0WR47"/>
<accession>A0AAV0WR47</accession>
<evidence type="ECO:0000313" key="8">
    <source>
        <dbReference type="Proteomes" id="UP001160148"/>
    </source>
</evidence>
<proteinExistence type="inferred from homology"/>
<dbReference type="GO" id="GO:0006620">
    <property type="term" value="P:post-translational protein targeting to endoplasmic reticulum membrane"/>
    <property type="evidence" value="ECO:0007669"/>
    <property type="project" value="TreeGrafter"/>
</dbReference>
<keyword evidence="3 4" id="KW-0802">TPR repeat</keyword>
<dbReference type="Pfam" id="PF00515">
    <property type="entry name" value="TPR_1"/>
    <property type="match status" value="1"/>
</dbReference>
<dbReference type="InterPro" id="IPR032374">
    <property type="entry name" value="SGTA_dimer"/>
</dbReference>
<reference evidence="7 8" key="1">
    <citation type="submission" date="2023-01" db="EMBL/GenBank/DDBJ databases">
        <authorList>
            <person name="Whitehead M."/>
        </authorList>
    </citation>
    <scope>NUCLEOTIDE SEQUENCE [LARGE SCALE GENOMIC DNA]</scope>
</reference>
<dbReference type="GO" id="GO:0016020">
    <property type="term" value="C:membrane"/>
    <property type="evidence" value="ECO:0007669"/>
    <property type="project" value="TreeGrafter"/>
</dbReference>
<dbReference type="PANTHER" id="PTHR45831">
    <property type="entry name" value="LD24721P"/>
    <property type="match status" value="1"/>
</dbReference>
<dbReference type="PROSITE" id="PS50005">
    <property type="entry name" value="TPR"/>
    <property type="match status" value="2"/>
</dbReference>
<evidence type="ECO:0000256" key="4">
    <source>
        <dbReference type="PROSITE-ProRule" id="PRU00339"/>
    </source>
</evidence>
<dbReference type="InterPro" id="IPR011990">
    <property type="entry name" value="TPR-like_helical_dom_sf"/>
</dbReference>
<comment type="caution">
    <text evidence="7">The sequence shown here is derived from an EMBL/GenBank/DDBJ whole genome shotgun (WGS) entry which is preliminary data.</text>
</comment>
<dbReference type="PROSITE" id="PS50293">
    <property type="entry name" value="TPR_REGION"/>
    <property type="match status" value="1"/>
</dbReference>
<name>A0AAV0WR47_9HEMI</name>
<keyword evidence="8" id="KW-1185">Reference proteome</keyword>
<evidence type="ECO:0000259" key="6">
    <source>
        <dbReference type="Pfam" id="PF16546"/>
    </source>
</evidence>
<dbReference type="Gene3D" id="1.25.40.10">
    <property type="entry name" value="Tetratricopeptide repeat domain"/>
    <property type="match status" value="1"/>
</dbReference>